<evidence type="ECO:0000313" key="1">
    <source>
        <dbReference type="EMBL" id="GBP16186.1"/>
    </source>
</evidence>
<reference evidence="1 2" key="1">
    <citation type="journal article" date="2019" name="Commun. Biol.">
        <title>The bagworm genome reveals a unique fibroin gene that provides high tensile strength.</title>
        <authorList>
            <person name="Kono N."/>
            <person name="Nakamura H."/>
            <person name="Ohtoshi R."/>
            <person name="Tomita M."/>
            <person name="Numata K."/>
            <person name="Arakawa K."/>
        </authorList>
    </citation>
    <scope>NUCLEOTIDE SEQUENCE [LARGE SCALE GENOMIC DNA]</scope>
</reference>
<evidence type="ECO:0000313" key="2">
    <source>
        <dbReference type="Proteomes" id="UP000299102"/>
    </source>
</evidence>
<organism evidence="1 2">
    <name type="scientific">Eumeta variegata</name>
    <name type="common">Bagworm moth</name>
    <name type="synonym">Eumeta japonica</name>
    <dbReference type="NCBI Taxonomy" id="151549"/>
    <lineage>
        <taxon>Eukaryota</taxon>
        <taxon>Metazoa</taxon>
        <taxon>Ecdysozoa</taxon>
        <taxon>Arthropoda</taxon>
        <taxon>Hexapoda</taxon>
        <taxon>Insecta</taxon>
        <taxon>Pterygota</taxon>
        <taxon>Neoptera</taxon>
        <taxon>Endopterygota</taxon>
        <taxon>Lepidoptera</taxon>
        <taxon>Glossata</taxon>
        <taxon>Ditrysia</taxon>
        <taxon>Tineoidea</taxon>
        <taxon>Psychidae</taxon>
        <taxon>Oiketicinae</taxon>
        <taxon>Eumeta</taxon>
    </lineage>
</organism>
<proteinExistence type="predicted"/>
<keyword evidence="2" id="KW-1185">Reference proteome</keyword>
<dbReference type="EMBL" id="BGZK01000077">
    <property type="protein sequence ID" value="GBP16186.1"/>
    <property type="molecule type" value="Genomic_DNA"/>
</dbReference>
<protein>
    <submittedName>
        <fullName evidence="1">Uncharacterized protein</fullName>
    </submittedName>
</protein>
<comment type="caution">
    <text evidence="1">The sequence shown here is derived from an EMBL/GenBank/DDBJ whole genome shotgun (WGS) entry which is preliminary data.</text>
</comment>
<dbReference type="Proteomes" id="UP000299102">
    <property type="component" value="Unassembled WGS sequence"/>
</dbReference>
<accession>A0A4C1TQJ4</accession>
<dbReference type="AlphaFoldDB" id="A0A4C1TQJ4"/>
<sequence length="128" mass="14383">MDTGNPGGVTSAYPVKNVMSDVPGLGRRNSHSLDETQQRKLLLHICLYAERVWYLIGRVDPLPRAPAENSLARRAVSRRDGAAGRRIARRDLSCGSRFDCRAAERFNPVSNERCVVVKRRPFHIILSI</sequence>
<name>A0A4C1TQJ4_EUMVA</name>
<gene>
    <name evidence="1" type="ORF">EVAR_9900_1</name>
</gene>